<dbReference type="CDD" id="cd24052">
    <property type="entry name" value="ASKHA_NBD_HpPPX-GppA-like"/>
    <property type="match status" value="1"/>
</dbReference>
<dbReference type="InterPro" id="IPR050273">
    <property type="entry name" value="GppA/Ppx_hydrolase"/>
</dbReference>
<accession>A0A0R2AS14</accession>
<dbReference type="InterPro" id="IPR043129">
    <property type="entry name" value="ATPase_NBD"/>
</dbReference>
<protein>
    <submittedName>
        <fullName evidence="3">Exopolyphosphatase</fullName>
    </submittedName>
</protein>
<dbReference type="AlphaFoldDB" id="A0A0R2AS14"/>
<organism evidence="3 4">
    <name type="scientific">Apilactobacillus ozensis DSM 23829 = JCM 17196</name>
    <dbReference type="NCBI Taxonomy" id="1423781"/>
    <lineage>
        <taxon>Bacteria</taxon>
        <taxon>Bacillati</taxon>
        <taxon>Bacillota</taxon>
        <taxon>Bacilli</taxon>
        <taxon>Lactobacillales</taxon>
        <taxon>Lactobacillaceae</taxon>
        <taxon>Apilactobacillus</taxon>
    </lineage>
</organism>
<name>A0A0R2AS14_9LACO</name>
<dbReference type="Gene3D" id="3.30.420.40">
    <property type="match status" value="1"/>
</dbReference>
<dbReference type="Gene3D" id="3.30.420.150">
    <property type="entry name" value="Exopolyphosphatase. Domain 2"/>
    <property type="match status" value="1"/>
</dbReference>
<evidence type="ECO:0000313" key="3">
    <source>
        <dbReference type="EMBL" id="KRM69354.1"/>
    </source>
</evidence>
<dbReference type="PANTHER" id="PTHR30005:SF0">
    <property type="entry name" value="RETROGRADE REGULATION PROTEIN 2"/>
    <property type="match status" value="1"/>
</dbReference>
<gene>
    <name evidence="3" type="ORF">FD06_GL001236</name>
</gene>
<evidence type="ECO:0000256" key="1">
    <source>
        <dbReference type="ARBA" id="ARBA00007125"/>
    </source>
</evidence>
<comment type="similarity">
    <text evidence="1">Belongs to the GppA/Ppx family.</text>
</comment>
<dbReference type="InterPro" id="IPR003695">
    <property type="entry name" value="Ppx_GppA_N"/>
</dbReference>
<dbReference type="EMBL" id="AYYQ01000005">
    <property type="protein sequence ID" value="KRM69354.1"/>
    <property type="molecule type" value="Genomic_DNA"/>
</dbReference>
<dbReference type="STRING" id="1423781.FD06_GL001236"/>
<dbReference type="PANTHER" id="PTHR30005">
    <property type="entry name" value="EXOPOLYPHOSPHATASE"/>
    <property type="match status" value="1"/>
</dbReference>
<sequence>MVREGDWMDKLVVVDVGSNSVRMSIYQINRYGYYQEIKRMKSDSRLSENMGSGKILKPAAINRTIQALHSFKNVYKRMKNITVLSIATAAVRQARNQKIFLNKVEKQLGLKIRVLSGNEEAYYDYLGVINRVKMNDYLLVDIGGASIELVRVRSKKRKNLISLPIGAVNISERFHLNEMPSAADLFSAQRFLKRVFHQVPWLQKASHYQLVVLGGAARTLARVNRYRQHFGYNDNLNGYHLNQHQIFTTYENLLSRDYHSRQSVPGIEKDKADIIVGGLLPLITLIDELDSRRIVFSDGGVREGLINEYVNKYYKHN</sequence>
<dbReference type="SUPFAM" id="SSF53067">
    <property type="entry name" value="Actin-like ATPase domain"/>
    <property type="match status" value="2"/>
</dbReference>
<dbReference type="Proteomes" id="UP000052012">
    <property type="component" value="Unassembled WGS sequence"/>
</dbReference>
<proteinExistence type="inferred from homology"/>
<feature type="domain" description="Ppx/GppA phosphatase N-terminal" evidence="2">
    <location>
        <begin position="27"/>
        <end position="310"/>
    </location>
</feature>
<dbReference type="Pfam" id="PF02541">
    <property type="entry name" value="Ppx-GppA"/>
    <property type="match status" value="1"/>
</dbReference>
<evidence type="ECO:0000313" key="4">
    <source>
        <dbReference type="Proteomes" id="UP000052012"/>
    </source>
</evidence>
<keyword evidence="4" id="KW-1185">Reference proteome</keyword>
<dbReference type="PATRIC" id="fig|1423781.4.peg.1280"/>
<comment type="caution">
    <text evidence="3">The sequence shown here is derived from an EMBL/GenBank/DDBJ whole genome shotgun (WGS) entry which is preliminary data.</text>
</comment>
<reference evidence="3 4" key="1">
    <citation type="journal article" date="2015" name="Genome Announc.">
        <title>Expanding the biotechnology potential of lactobacilli through comparative genomics of 213 strains and associated genera.</title>
        <authorList>
            <person name="Sun Z."/>
            <person name="Harris H.M."/>
            <person name="McCann A."/>
            <person name="Guo C."/>
            <person name="Argimon S."/>
            <person name="Zhang W."/>
            <person name="Yang X."/>
            <person name="Jeffery I.B."/>
            <person name="Cooney J.C."/>
            <person name="Kagawa T.F."/>
            <person name="Liu W."/>
            <person name="Song Y."/>
            <person name="Salvetti E."/>
            <person name="Wrobel A."/>
            <person name="Rasinkangas P."/>
            <person name="Parkhill J."/>
            <person name="Rea M.C."/>
            <person name="O'Sullivan O."/>
            <person name="Ritari J."/>
            <person name="Douillard F.P."/>
            <person name="Paul Ross R."/>
            <person name="Yang R."/>
            <person name="Briner A.E."/>
            <person name="Felis G.E."/>
            <person name="de Vos W.M."/>
            <person name="Barrangou R."/>
            <person name="Klaenhammer T.R."/>
            <person name="Caufield P.W."/>
            <person name="Cui Y."/>
            <person name="Zhang H."/>
            <person name="O'Toole P.W."/>
        </authorList>
    </citation>
    <scope>NUCLEOTIDE SEQUENCE [LARGE SCALE GENOMIC DNA]</scope>
    <source>
        <strain evidence="3 4">DSM 23829</strain>
    </source>
</reference>
<evidence type="ECO:0000259" key="2">
    <source>
        <dbReference type="Pfam" id="PF02541"/>
    </source>
</evidence>